<protein>
    <recommendedName>
        <fullName evidence="3">DNA topoisomerase</fullName>
        <ecNumber evidence="3">5.6.2.1</ecNumber>
    </recommendedName>
</protein>
<evidence type="ECO:0000313" key="9">
    <source>
        <dbReference type="EMBL" id="RKN57318.1"/>
    </source>
</evidence>
<evidence type="ECO:0000256" key="4">
    <source>
        <dbReference type="ARBA" id="ARBA00023029"/>
    </source>
</evidence>
<name>A0A3B0A8F3_9ACTN</name>
<evidence type="ECO:0000256" key="1">
    <source>
        <dbReference type="ARBA" id="ARBA00000213"/>
    </source>
</evidence>
<dbReference type="Gene3D" id="3.90.15.10">
    <property type="entry name" value="Topoisomerase I, Chain A, domain 3"/>
    <property type="match status" value="1"/>
</dbReference>
<dbReference type="Proteomes" id="UP000279968">
    <property type="component" value="Unassembled WGS sequence"/>
</dbReference>
<dbReference type="GO" id="GO:0003677">
    <property type="term" value="F:DNA binding"/>
    <property type="evidence" value="ECO:0007669"/>
    <property type="project" value="UniProtKB-KW"/>
</dbReference>
<dbReference type="GO" id="GO:0006265">
    <property type="term" value="P:DNA topological change"/>
    <property type="evidence" value="ECO:0007669"/>
    <property type="project" value="InterPro"/>
</dbReference>
<dbReference type="OrthoDB" id="9778962at2"/>
<dbReference type="PROSITE" id="PS52038">
    <property type="entry name" value="TOPO_IB_2"/>
    <property type="match status" value="1"/>
</dbReference>
<dbReference type="InterPro" id="IPR011010">
    <property type="entry name" value="DNA_brk_join_enz"/>
</dbReference>
<dbReference type="GO" id="GO:0003917">
    <property type="term" value="F:DNA topoisomerase type I (single strand cut, ATP-independent) activity"/>
    <property type="evidence" value="ECO:0007669"/>
    <property type="project" value="UniProtKB-EC"/>
</dbReference>
<dbReference type="EMBL" id="RBAN01000001">
    <property type="protein sequence ID" value="RKN57318.1"/>
    <property type="molecule type" value="Genomic_DNA"/>
</dbReference>
<sequence length="327" mass="37198">MRLRRSDPGRAGYGRRRRGKGWLFLDPSGEPVRDPDTVERLRALVIPPAWRDVWICPYPNGHIQATGIDAAGRKQYLYHPAWREKRDEAKFDHVLEVARRLPTLRARVEQDLDGRGLNRERVLATVARLLDMGMFRVGSDQYAAGDDPTFGVSTLRPEHARSRRGCVVFEFPAKGGIEQVRRIEDPELCRVLTNLRRRRRRAERLFGYWDGRDWRDVRADDVNEYLRDASGGEMTAKDFRTWHATVRAAIELAGAGPARSATARKRAVAAVMREVAELLGNTPTVARTSYVDPRVVDLYHDGVLVTVDPDAPREKAERAVLELLEEA</sequence>
<accession>A0A3B0A8F3</accession>
<evidence type="ECO:0000256" key="3">
    <source>
        <dbReference type="ARBA" id="ARBA00012891"/>
    </source>
</evidence>
<dbReference type="EC" id="5.6.2.1" evidence="3"/>
<comment type="similarity">
    <text evidence="2">Belongs to the type IB topoisomerase family.</text>
</comment>
<evidence type="ECO:0000313" key="10">
    <source>
        <dbReference type="Proteomes" id="UP000279968"/>
    </source>
</evidence>
<evidence type="ECO:0000259" key="7">
    <source>
        <dbReference type="Pfam" id="PF01028"/>
    </source>
</evidence>
<evidence type="ECO:0000256" key="2">
    <source>
        <dbReference type="ARBA" id="ARBA00006645"/>
    </source>
</evidence>
<feature type="domain" description="DNA topoisomerase I catalytic core eukaryotic-type" evidence="7">
    <location>
        <begin position="81"/>
        <end position="288"/>
    </location>
</feature>
<gene>
    <name evidence="9" type="ORF">D7193_01075</name>
</gene>
<dbReference type="SUPFAM" id="SSF55869">
    <property type="entry name" value="DNA topoisomerase I domain"/>
    <property type="match status" value="1"/>
</dbReference>
<dbReference type="PRINTS" id="PR00416">
    <property type="entry name" value="EUTPISMRASEI"/>
</dbReference>
<dbReference type="InterPro" id="IPR049331">
    <property type="entry name" value="Top1B_N_bact"/>
</dbReference>
<dbReference type="Pfam" id="PF21338">
    <property type="entry name" value="Top1B_N_bact"/>
    <property type="match status" value="1"/>
</dbReference>
<keyword evidence="4" id="KW-0799">Topoisomerase</keyword>
<feature type="domain" description="DNA topoisomerase IB N-terminal" evidence="8">
    <location>
        <begin position="21"/>
        <end position="69"/>
    </location>
</feature>
<dbReference type="InterPro" id="IPR035447">
    <property type="entry name" value="DNA_topo_I_N_sf"/>
</dbReference>
<dbReference type="Gene3D" id="1.10.132.120">
    <property type="match status" value="1"/>
</dbReference>
<reference evidence="9 10" key="1">
    <citation type="journal article" date="2015" name="Int. J. Syst. Evol. Microbiol.">
        <title>Micromonospora costi sp. nov., isolated from a leaf of Costus speciosus.</title>
        <authorList>
            <person name="Thawai C."/>
        </authorList>
    </citation>
    <scope>NUCLEOTIDE SEQUENCE [LARGE SCALE GENOMIC DNA]</scope>
    <source>
        <strain evidence="9 10">CS1-12</strain>
    </source>
</reference>
<comment type="catalytic activity">
    <reaction evidence="1">
        <text>ATP-independent breakage of single-stranded DNA, followed by passage and rejoining.</text>
        <dbReference type="EC" id="5.6.2.1"/>
    </reaction>
</comment>
<keyword evidence="5" id="KW-0238">DNA-binding</keyword>
<organism evidence="9 10">
    <name type="scientific">Micromonospora costi</name>
    <dbReference type="NCBI Taxonomy" id="1530042"/>
    <lineage>
        <taxon>Bacteria</taxon>
        <taxon>Bacillati</taxon>
        <taxon>Actinomycetota</taxon>
        <taxon>Actinomycetes</taxon>
        <taxon>Micromonosporales</taxon>
        <taxon>Micromonosporaceae</taxon>
        <taxon>Micromonospora</taxon>
    </lineage>
</organism>
<dbReference type="InterPro" id="IPR001631">
    <property type="entry name" value="TopoI"/>
</dbReference>
<dbReference type="InterPro" id="IPR014711">
    <property type="entry name" value="TopoI_cat_a-hlx-sub_euk"/>
</dbReference>
<dbReference type="AlphaFoldDB" id="A0A3B0A8F3"/>
<evidence type="ECO:0000256" key="6">
    <source>
        <dbReference type="ARBA" id="ARBA00023235"/>
    </source>
</evidence>
<proteinExistence type="inferred from homology"/>
<dbReference type="Pfam" id="PF01028">
    <property type="entry name" value="Topoisom_I"/>
    <property type="match status" value="1"/>
</dbReference>
<dbReference type="Gene3D" id="3.30.66.10">
    <property type="entry name" value="DNA topoisomerase I domain"/>
    <property type="match status" value="1"/>
</dbReference>
<dbReference type="InterPro" id="IPR013500">
    <property type="entry name" value="TopoI_cat_euk"/>
</dbReference>
<keyword evidence="10" id="KW-1185">Reference proteome</keyword>
<keyword evidence="6 9" id="KW-0413">Isomerase</keyword>
<evidence type="ECO:0000259" key="8">
    <source>
        <dbReference type="Pfam" id="PF21338"/>
    </source>
</evidence>
<comment type="caution">
    <text evidence="9">The sequence shown here is derived from an EMBL/GenBank/DDBJ whole genome shotgun (WGS) entry which is preliminary data.</text>
</comment>
<dbReference type="RefSeq" id="WP_120777508.1">
    <property type="nucleotide sequence ID" value="NZ_JBHLUP010000009.1"/>
</dbReference>
<evidence type="ECO:0000256" key="5">
    <source>
        <dbReference type="ARBA" id="ARBA00023125"/>
    </source>
</evidence>
<dbReference type="SUPFAM" id="SSF56349">
    <property type="entry name" value="DNA breaking-rejoining enzymes"/>
    <property type="match status" value="1"/>
</dbReference>